<feature type="domain" description="ABC transporter" evidence="9">
    <location>
        <begin position="1"/>
        <end position="243"/>
    </location>
</feature>
<dbReference type="Proteomes" id="UP000033618">
    <property type="component" value="Unassembled WGS sequence"/>
</dbReference>
<gene>
    <name evidence="10" type="ORF">WM40_24705</name>
</gene>
<keyword evidence="7 10" id="KW-0067">ATP-binding</keyword>
<dbReference type="SUPFAM" id="SSF52540">
    <property type="entry name" value="P-loop containing nucleoside triphosphate hydrolases"/>
    <property type="match status" value="1"/>
</dbReference>
<dbReference type="PANTHER" id="PTHR43166:SF35">
    <property type="entry name" value="L-CYSTINE IMPORT ATP-BINDING PROTEIN TCYN"/>
    <property type="match status" value="1"/>
</dbReference>
<evidence type="ECO:0000256" key="1">
    <source>
        <dbReference type="ARBA" id="ARBA00004202"/>
    </source>
</evidence>
<evidence type="ECO:0000313" key="11">
    <source>
        <dbReference type="Proteomes" id="UP000033618"/>
    </source>
</evidence>
<dbReference type="GO" id="GO:0015424">
    <property type="term" value="F:ABC-type amino acid transporter activity"/>
    <property type="evidence" value="ECO:0007669"/>
    <property type="project" value="InterPro"/>
</dbReference>
<evidence type="ECO:0000256" key="7">
    <source>
        <dbReference type="ARBA" id="ARBA00022840"/>
    </source>
</evidence>
<evidence type="ECO:0000256" key="4">
    <source>
        <dbReference type="ARBA" id="ARBA00022475"/>
    </source>
</evidence>
<dbReference type="SMART" id="SM00382">
    <property type="entry name" value="AAA"/>
    <property type="match status" value="1"/>
</dbReference>
<dbReference type="InterPro" id="IPR027417">
    <property type="entry name" value="P-loop_NTPase"/>
</dbReference>
<reference evidence="10 11" key="1">
    <citation type="submission" date="2015-03" db="EMBL/GenBank/DDBJ databases">
        <title>Draft Genome Sequence of Burkholderia andropogonis type strain ICMP2807, isolated from Sorghum bicolor.</title>
        <authorList>
            <person name="Lopes-Santos L."/>
            <person name="Castro D.B."/>
            <person name="Ottoboni L.M."/>
            <person name="Park D."/>
            <person name="Weirc B.S."/>
            <person name="Destefano S.A."/>
        </authorList>
    </citation>
    <scope>NUCLEOTIDE SEQUENCE [LARGE SCALE GENOMIC DNA]</scope>
    <source>
        <strain evidence="10 11">ICMP2807</strain>
    </source>
</reference>
<accession>A0A0F5JV44</accession>
<dbReference type="InterPro" id="IPR003593">
    <property type="entry name" value="AAA+_ATPase"/>
</dbReference>
<dbReference type="PROSITE" id="PS50893">
    <property type="entry name" value="ABC_TRANSPORTER_2"/>
    <property type="match status" value="1"/>
</dbReference>
<keyword evidence="4" id="KW-1003">Cell membrane</keyword>
<dbReference type="InterPro" id="IPR017871">
    <property type="entry name" value="ABC_transporter-like_CS"/>
</dbReference>
<keyword evidence="11" id="KW-1185">Reference proteome</keyword>
<dbReference type="Gene3D" id="3.40.50.300">
    <property type="entry name" value="P-loop containing nucleotide triphosphate hydrolases"/>
    <property type="match status" value="1"/>
</dbReference>
<sequence>MSGVGKHFGSFAALKDVDFLLSKGEVVAIIGPSGSGKSTLLRCMNMLELIDFGAMRFNGEALGAETRGTKCVRLKDKALDHQRRHFGMVFQGFHLFPHYTVLDNVLAGPRIVGRKNSSTTLAQGERLLARVGLSDRMHHYPAQLSGGQKQRVAIARALAMEPEIMLFDEPTSALDPELVSEVLDVIQELALAGTTMVVVTHEMDFARKVASRVVLMDGGKIVDQGSPEQIFAGGSTERCRRFMTHQRG</sequence>
<evidence type="ECO:0000256" key="6">
    <source>
        <dbReference type="ARBA" id="ARBA00022741"/>
    </source>
</evidence>
<name>A0A0F5JV44_9BURK</name>
<proteinExistence type="inferred from homology"/>
<dbReference type="GO" id="GO:0005886">
    <property type="term" value="C:plasma membrane"/>
    <property type="evidence" value="ECO:0007669"/>
    <property type="project" value="UniProtKB-SubCell"/>
</dbReference>
<dbReference type="GO" id="GO:0016887">
    <property type="term" value="F:ATP hydrolysis activity"/>
    <property type="evidence" value="ECO:0007669"/>
    <property type="project" value="InterPro"/>
</dbReference>
<evidence type="ECO:0000256" key="2">
    <source>
        <dbReference type="ARBA" id="ARBA00005417"/>
    </source>
</evidence>
<dbReference type="CDD" id="cd03262">
    <property type="entry name" value="ABC_HisP_GlnQ"/>
    <property type="match status" value="1"/>
</dbReference>
<dbReference type="PIRSF" id="PIRSF039085">
    <property type="entry name" value="ABC_ATPase_HisP"/>
    <property type="match status" value="1"/>
</dbReference>
<evidence type="ECO:0000313" key="10">
    <source>
        <dbReference type="EMBL" id="KKB61182.1"/>
    </source>
</evidence>
<evidence type="ECO:0000259" key="9">
    <source>
        <dbReference type="PROSITE" id="PS50893"/>
    </source>
</evidence>
<dbReference type="GO" id="GO:0005524">
    <property type="term" value="F:ATP binding"/>
    <property type="evidence" value="ECO:0007669"/>
    <property type="project" value="UniProtKB-KW"/>
</dbReference>
<dbReference type="InterPro" id="IPR030679">
    <property type="entry name" value="ABC_ATPase_HisP-typ"/>
</dbReference>
<dbReference type="OrthoDB" id="5101484at2"/>
<dbReference type="Pfam" id="PF00005">
    <property type="entry name" value="ABC_tran"/>
    <property type="match status" value="1"/>
</dbReference>
<dbReference type="PANTHER" id="PTHR43166">
    <property type="entry name" value="AMINO ACID IMPORT ATP-BINDING PROTEIN"/>
    <property type="match status" value="1"/>
</dbReference>
<dbReference type="PROSITE" id="PS00211">
    <property type="entry name" value="ABC_TRANSPORTER_1"/>
    <property type="match status" value="1"/>
</dbReference>
<evidence type="ECO:0000256" key="5">
    <source>
        <dbReference type="ARBA" id="ARBA00022519"/>
    </source>
</evidence>
<dbReference type="PATRIC" id="fig|28092.6.peg.5830"/>
<evidence type="ECO:0000256" key="8">
    <source>
        <dbReference type="ARBA" id="ARBA00023136"/>
    </source>
</evidence>
<comment type="subcellular location">
    <subcellularLocation>
        <location evidence="1">Cell membrane</location>
        <topology evidence="1">Peripheral membrane protein</topology>
    </subcellularLocation>
</comment>
<dbReference type="AlphaFoldDB" id="A0A0F5JV44"/>
<comment type="caution">
    <text evidence="10">The sequence shown here is derived from an EMBL/GenBank/DDBJ whole genome shotgun (WGS) entry which is preliminary data.</text>
</comment>
<dbReference type="EMBL" id="LAQU01000063">
    <property type="protein sequence ID" value="KKB61182.1"/>
    <property type="molecule type" value="Genomic_DNA"/>
</dbReference>
<protein>
    <submittedName>
        <fullName evidence="10">Arginine ABC transporter ATP-binding protein</fullName>
    </submittedName>
</protein>
<keyword evidence="6" id="KW-0547">Nucleotide-binding</keyword>
<keyword evidence="8" id="KW-0472">Membrane</keyword>
<evidence type="ECO:0000256" key="3">
    <source>
        <dbReference type="ARBA" id="ARBA00022448"/>
    </source>
</evidence>
<organism evidence="10 11">
    <name type="scientific">Robbsia andropogonis</name>
    <dbReference type="NCBI Taxonomy" id="28092"/>
    <lineage>
        <taxon>Bacteria</taxon>
        <taxon>Pseudomonadati</taxon>
        <taxon>Pseudomonadota</taxon>
        <taxon>Betaproteobacteria</taxon>
        <taxon>Burkholderiales</taxon>
        <taxon>Burkholderiaceae</taxon>
        <taxon>Robbsia</taxon>
    </lineage>
</organism>
<dbReference type="InterPro" id="IPR050086">
    <property type="entry name" value="MetN_ABC_transporter-like"/>
</dbReference>
<dbReference type="STRING" id="28092.WM40_24705"/>
<keyword evidence="3" id="KW-0813">Transport</keyword>
<dbReference type="InterPro" id="IPR003439">
    <property type="entry name" value="ABC_transporter-like_ATP-bd"/>
</dbReference>
<keyword evidence="5" id="KW-0997">Cell inner membrane</keyword>
<comment type="similarity">
    <text evidence="2">Belongs to the ABC transporter superfamily.</text>
</comment>